<organism evidence="14 15">
    <name type="scientific">Eiseniibacteriota bacterium</name>
    <dbReference type="NCBI Taxonomy" id="2212470"/>
    <lineage>
        <taxon>Bacteria</taxon>
        <taxon>Candidatus Eiseniibacteriota</taxon>
    </lineage>
</organism>
<dbReference type="Pfam" id="PF13505">
    <property type="entry name" value="OMP_b-brl"/>
    <property type="match status" value="1"/>
</dbReference>
<feature type="domain" description="OmpA-like" evidence="13">
    <location>
        <begin position="352"/>
        <end position="470"/>
    </location>
</feature>
<dbReference type="GO" id="GO:0007155">
    <property type="term" value="P:cell adhesion"/>
    <property type="evidence" value="ECO:0007669"/>
    <property type="project" value="InterPro"/>
</dbReference>
<keyword evidence="7" id="KW-0626">Porin</keyword>
<dbReference type="EMBL" id="VBPB01000115">
    <property type="protein sequence ID" value="TMQ72240.1"/>
    <property type="molecule type" value="Genomic_DNA"/>
</dbReference>
<dbReference type="SUPFAM" id="SSF103088">
    <property type="entry name" value="OmpA-like"/>
    <property type="match status" value="1"/>
</dbReference>
<dbReference type="GO" id="GO:0005509">
    <property type="term" value="F:calcium ion binding"/>
    <property type="evidence" value="ECO:0007669"/>
    <property type="project" value="InterPro"/>
</dbReference>
<dbReference type="GO" id="GO:0009279">
    <property type="term" value="C:cell outer membrane"/>
    <property type="evidence" value="ECO:0007669"/>
    <property type="project" value="UniProtKB-SubCell"/>
</dbReference>
<dbReference type="InterPro" id="IPR028974">
    <property type="entry name" value="TSP_type-3_rpt"/>
</dbReference>
<evidence type="ECO:0000256" key="4">
    <source>
        <dbReference type="ARBA" id="ARBA00022692"/>
    </source>
</evidence>
<dbReference type="PROSITE" id="PS51123">
    <property type="entry name" value="OMPA_2"/>
    <property type="match status" value="1"/>
</dbReference>
<dbReference type="Gene3D" id="3.30.1330.60">
    <property type="entry name" value="OmpA-like domain"/>
    <property type="match status" value="1"/>
</dbReference>
<keyword evidence="5 12" id="KW-0732">Signal</keyword>
<evidence type="ECO:0000259" key="13">
    <source>
        <dbReference type="PROSITE" id="PS51123"/>
    </source>
</evidence>
<dbReference type="InterPro" id="IPR027385">
    <property type="entry name" value="Beta-barrel_OMP"/>
</dbReference>
<keyword evidence="6" id="KW-0406">Ion transport</keyword>
<name>A0A538U8Q2_UNCEI</name>
<evidence type="ECO:0000313" key="15">
    <source>
        <dbReference type="Proteomes" id="UP000319771"/>
    </source>
</evidence>
<evidence type="ECO:0000256" key="1">
    <source>
        <dbReference type="ARBA" id="ARBA00004571"/>
    </source>
</evidence>
<dbReference type="InterPro" id="IPR036737">
    <property type="entry name" value="OmpA-like_sf"/>
</dbReference>
<proteinExistence type="predicted"/>
<evidence type="ECO:0000256" key="11">
    <source>
        <dbReference type="SAM" id="MobiDB-lite"/>
    </source>
</evidence>
<dbReference type="SUPFAM" id="SSF56925">
    <property type="entry name" value="OMPA-like"/>
    <property type="match status" value="1"/>
</dbReference>
<dbReference type="GO" id="GO:0006811">
    <property type="term" value="P:monoatomic ion transport"/>
    <property type="evidence" value="ECO:0007669"/>
    <property type="project" value="UniProtKB-KW"/>
</dbReference>
<dbReference type="InterPro" id="IPR050330">
    <property type="entry name" value="Bact_OuterMem_StrucFunc"/>
</dbReference>
<evidence type="ECO:0000256" key="10">
    <source>
        <dbReference type="PROSITE-ProRule" id="PRU00473"/>
    </source>
</evidence>
<feature type="chain" id="PRO_5022076291" evidence="12">
    <location>
        <begin position="24"/>
        <end position="514"/>
    </location>
</feature>
<dbReference type="GO" id="GO:0015288">
    <property type="term" value="F:porin activity"/>
    <property type="evidence" value="ECO:0007669"/>
    <property type="project" value="UniProtKB-KW"/>
</dbReference>
<feature type="compositionally biased region" description="Low complexity" evidence="11">
    <location>
        <begin position="493"/>
        <end position="514"/>
    </location>
</feature>
<comment type="subcellular location">
    <subcellularLocation>
        <location evidence="1">Cell outer membrane</location>
        <topology evidence="1">Multi-pass membrane protein</topology>
    </subcellularLocation>
</comment>
<dbReference type="PANTHER" id="PTHR30329">
    <property type="entry name" value="STATOR ELEMENT OF FLAGELLAR MOTOR COMPLEX"/>
    <property type="match status" value="1"/>
</dbReference>
<dbReference type="AlphaFoldDB" id="A0A538U8Q2"/>
<accession>A0A538U8Q2</accession>
<dbReference type="GO" id="GO:0046930">
    <property type="term" value="C:pore complex"/>
    <property type="evidence" value="ECO:0007669"/>
    <property type="project" value="UniProtKB-KW"/>
</dbReference>
<dbReference type="Pfam" id="PF02412">
    <property type="entry name" value="TSP_3"/>
    <property type="match status" value="3"/>
</dbReference>
<dbReference type="CDD" id="cd07185">
    <property type="entry name" value="OmpA_C-like"/>
    <property type="match status" value="1"/>
</dbReference>
<evidence type="ECO:0000256" key="6">
    <source>
        <dbReference type="ARBA" id="ARBA00023065"/>
    </source>
</evidence>
<evidence type="ECO:0000256" key="8">
    <source>
        <dbReference type="ARBA" id="ARBA00023136"/>
    </source>
</evidence>
<keyword evidence="3" id="KW-1134">Transmembrane beta strand</keyword>
<dbReference type="PRINTS" id="PR01021">
    <property type="entry name" value="OMPADOMAIN"/>
</dbReference>
<gene>
    <name evidence="14" type="ORF">E6K81_07980</name>
</gene>
<dbReference type="InterPro" id="IPR006664">
    <property type="entry name" value="OMP_bac"/>
</dbReference>
<protein>
    <submittedName>
        <fullName evidence="14">OmpA family protein</fullName>
    </submittedName>
</protein>
<evidence type="ECO:0000256" key="3">
    <source>
        <dbReference type="ARBA" id="ARBA00022452"/>
    </source>
</evidence>
<feature type="region of interest" description="Disordered" evidence="11">
    <location>
        <begin position="482"/>
        <end position="514"/>
    </location>
</feature>
<dbReference type="InterPro" id="IPR006665">
    <property type="entry name" value="OmpA-like"/>
</dbReference>
<evidence type="ECO:0000256" key="9">
    <source>
        <dbReference type="ARBA" id="ARBA00023237"/>
    </source>
</evidence>
<keyword evidence="8 10" id="KW-0472">Membrane</keyword>
<feature type="signal peptide" evidence="12">
    <location>
        <begin position="1"/>
        <end position="23"/>
    </location>
</feature>
<dbReference type="Proteomes" id="UP000319771">
    <property type="component" value="Unassembled WGS sequence"/>
</dbReference>
<dbReference type="Gene3D" id="2.40.160.20">
    <property type="match status" value="1"/>
</dbReference>
<feature type="compositionally biased region" description="Basic and acidic residues" evidence="11">
    <location>
        <begin position="190"/>
        <end position="214"/>
    </location>
</feature>
<dbReference type="SUPFAM" id="SSF103647">
    <property type="entry name" value="TSP type-3 repeat"/>
    <property type="match status" value="2"/>
</dbReference>
<dbReference type="InterPro" id="IPR003367">
    <property type="entry name" value="Thrombospondin_3-like_rpt"/>
</dbReference>
<evidence type="ECO:0000313" key="14">
    <source>
        <dbReference type="EMBL" id="TMQ72240.1"/>
    </source>
</evidence>
<feature type="region of interest" description="Disordered" evidence="11">
    <location>
        <begin position="188"/>
        <end position="220"/>
    </location>
</feature>
<comment type="caution">
    <text evidence="14">The sequence shown here is derived from an EMBL/GenBank/DDBJ whole genome shotgun (WGS) entry which is preliminary data.</text>
</comment>
<dbReference type="Gene3D" id="4.10.1080.10">
    <property type="entry name" value="TSP type-3 repeat"/>
    <property type="match status" value="1"/>
</dbReference>
<evidence type="ECO:0000256" key="12">
    <source>
        <dbReference type="SAM" id="SignalP"/>
    </source>
</evidence>
<dbReference type="InterPro" id="IPR011250">
    <property type="entry name" value="OMP/PagP_B-barrel"/>
</dbReference>
<keyword evidence="2" id="KW-0813">Transport</keyword>
<sequence length="514" mass="54181">MRLRVAILVPAVAALLAARPAAAEPIGPHLEITPIGGYTLFDAQFKPAGGVGLRDAVYAGLRVGYQFQPWMGFEVATGASPTAEDVLSGPAGDHGFFHASGNLLFTPWARRAGGPFVSVGAGAARITHTGNTNLNQGTLDVAGGVRLWMADNVGLRLEVRDSRWVPKDFSNSSTDYLTLGAGLTVALGAKPRDTDGDGVPDKRDHCPDTPKGARVDSQGCPIDSDGDKVFDGLDKCEKTPAGCKVDASGCPGDADGDGVCDGVDTCPDTPKGATVDAKGCPKDSDGDGVLDGIDQCANTPKGCTVDEHGCPKDSDGDGVCDGLDMCPDTSPGNQVDAHGCPIELVERETELLDTGMIRLQNVNFETGKANLLPESLPTLDIVGQVLAKWPELRIEVGGHTDSKGKKASNQKLSEARADSVLAYLQRKFPTLKPEQFTAKGYGQSVPLVPNTSELNMAKNRRVEFSVQNKDVLKREVERRRLLKVGETTAPRDTTVQTPPSVPAVPAAPDTTKKH</sequence>
<dbReference type="Pfam" id="PF00691">
    <property type="entry name" value="OmpA"/>
    <property type="match status" value="1"/>
</dbReference>
<evidence type="ECO:0000256" key="7">
    <source>
        <dbReference type="ARBA" id="ARBA00023114"/>
    </source>
</evidence>
<keyword evidence="9" id="KW-0998">Cell outer membrane</keyword>
<dbReference type="PANTHER" id="PTHR30329:SF21">
    <property type="entry name" value="LIPOPROTEIN YIAD-RELATED"/>
    <property type="match status" value="1"/>
</dbReference>
<evidence type="ECO:0000256" key="5">
    <source>
        <dbReference type="ARBA" id="ARBA00022729"/>
    </source>
</evidence>
<reference evidence="14 15" key="1">
    <citation type="journal article" date="2019" name="Nat. Microbiol.">
        <title>Mediterranean grassland soil C-N compound turnover is dependent on rainfall and depth, and is mediated by genomically divergent microorganisms.</title>
        <authorList>
            <person name="Diamond S."/>
            <person name="Andeer P.F."/>
            <person name="Li Z."/>
            <person name="Crits-Christoph A."/>
            <person name="Burstein D."/>
            <person name="Anantharaman K."/>
            <person name="Lane K.R."/>
            <person name="Thomas B.C."/>
            <person name="Pan C."/>
            <person name="Northen T.R."/>
            <person name="Banfield J.F."/>
        </authorList>
    </citation>
    <scope>NUCLEOTIDE SEQUENCE [LARGE SCALE GENOMIC DNA]</scope>
    <source>
        <strain evidence="14">WS_11</strain>
    </source>
</reference>
<evidence type="ECO:0000256" key="2">
    <source>
        <dbReference type="ARBA" id="ARBA00022448"/>
    </source>
</evidence>
<keyword evidence="4" id="KW-0812">Transmembrane</keyword>